<sequence>MSVQPSFPLPTLFTKNDARANQNDAGGNKLSVADSMVLLQSLKQSRSIWLNKAFLRFSTRSKEKADQVYPAPPPHSLTLVGSCDLEIGPHLFSQTKIFFVQYRYGQVPTSAGTAAPTAPAPTATQHTAPITVSHELHAKVLAAAAKDPELHHVLQLASQGRANPIQLRTLGTAIKAIEAGTYQSPAPTGAAPNPPANPSTPIASTSHTPAQTGHPQPGPSTQPRPALPTPVPTPPTGPVSTVTATAATHPPVVPPTPRQAPTPAPPPIPTTAVLLEFAERPIDRWLLPTEYVLLDRRSNGDVLLSTFYPFDAYVPAGGAMRSKPAHPITMRFVAASTEIWNALSRTCTTISQSSVPSILAEVITNVPQRTYLQYRIAPGAMWEDIKMANPGAQSFLLPSAAPTLTAVAATRPRRADGTSKKRKAETGENTGASTPREPNKKGKGKEKEKDATQAEASAKPTGSAAVPQVPGIAPSTLHPIPQTATQPAQTGVPSGTAMTTSAALSASTHSSLAKPSGSGASCPQPSRINTTGSPTGDGLVYPPTAPTSVPAKSSNLSGPVVPQASAIDSHRITEPRAALQLAAHQGSKVLSTPTEQANPVLESRRAPEIEHTPVQDVQVTRPENCTESRPS</sequence>
<feature type="region of interest" description="Disordered" evidence="1">
    <location>
        <begin position="407"/>
        <end position="631"/>
    </location>
</feature>
<feature type="compositionally biased region" description="Polar residues" evidence="1">
    <location>
        <begin position="482"/>
        <end position="493"/>
    </location>
</feature>
<feature type="compositionally biased region" description="Low complexity" evidence="1">
    <location>
        <begin position="238"/>
        <end position="250"/>
    </location>
</feature>
<feature type="compositionally biased region" description="Polar residues" evidence="1">
    <location>
        <begin position="546"/>
        <end position="557"/>
    </location>
</feature>
<organism evidence="2 3">
    <name type="scientific">Ceratobasidium theobromae</name>
    <dbReference type="NCBI Taxonomy" id="1582974"/>
    <lineage>
        <taxon>Eukaryota</taxon>
        <taxon>Fungi</taxon>
        <taxon>Dikarya</taxon>
        <taxon>Basidiomycota</taxon>
        <taxon>Agaricomycotina</taxon>
        <taxon>Agaricomycetes</taxon>
        <taxon>Cantharellales</taxon>
        <taxon>Ceratobasidiaceae</taxon>
        <taxon>Ceratobasidium</taxon>
    </lineage>
</organism>
<feature type="compositionally biased region" description="Polar residues" evidence="1">
    <location>
        <begin position="518"/>
        <end position="534"/>
    </location>
</feature>
<dbReference type="AlphaFoldDB" id="A0A5N5QL24"/>
<feature type="compositionally biased region" description="Pro residues" evidence="1">
    <location>
        <begin position="216"/>
        <end position="237"/>
    </location>
</feature>
<protein>
    <submittedName>
        <fullName evidence="2">Uncharacterized protein</fullName>
    </submittedName>
</protein>
<feature type="compositionally biased region" description="Pro residues" evidence="1">
    <location>
        <begin position="251"/>
        <end position="265"/>
    </location>
</feature>
<feature type="compositionally biased region" description="Basic and acidic residues" evidence="1">
    <location>
        <begin position="602"/>
        <end position="613"/>
    </location>
</feature>
<dbReference type="Proteomes" id="UP000383932">
    <property type="component" value="Unassembled WGS sequence"/>
</dbReference>
<gene>
    <name evidence="2" type="ORF">CTheo_4109</name>
</gene>
<feature type="compositionally biased region" description="Basic and acidic residues" evidence="1">
    <location>
        <begin position="437"/>
        <end position="452"/>
    </location>
</feature>
<dbReference type="OrthoDB" id="5338195at2759"/>
<proteinExistence type="predicted"/>
<reference evidence="2 3" key="1">
    <citation type="journal article" date="2019" name="Fungal Biol. Biotechnol.">
        <title>Draft genome sequence of fastidious pathogen Ceratobasidium theobromae, which causes vascular-streak dieback in Theobroma cacao.</title>
        <authorList>
            <person name="Ali S.S."/>
            <person name="Asman A."/>
            <person name="Shao J."/>
            <person name="Firmansyah A.P."/>
            <person name="Susilo A.W."/>
            <person name="Rosmana A."/>
            <person name="McMahon P."/>
            <person name="Junaid M."/>
            <person name="Guest D."/>
            <person name="Kheng T.Y."/>
            <person name="Meinhardt L.W."/>
            <person name="Bailey B.A."/>
        </authorList>
    </citation>
    <scope>NUCLEOTIDE SEQUENCE [LARGE SCALE GENOMIC DNA]</scope>
    <source>
        <strain evidence="2 3">CT2</strain>
    </source>
</reference>
<comment type="caution">
    <text evidence="2">The sequence shown here is derived from an EMBL/GenBank/DDBJ whole genome shotgun (WGS) entry which is preliminary data.</text>
</comment>
<name>A0A5N5QL24_9AGAM</name>
<accession>A0A5N5QL24</accession>
<keyword evidence="3" id="KW-1185">Reference proteome</keyword>
<feature type="region of interest" description="Disordered" evidence="1">
    <location>
        <begin position="184"/>
        <end position="265"/>
    </location>
</feature>
<feature type="compositionally biased region" description="Polar residues" evidence="1">
    <location>
        <begin position="588"/>
        <end position="597"/>
    </location>
</feature>
<evidence type="ECO:0000313" key="3">
    <source>
        <dbReference type="Proteomes" id="UP000383932"/>
    </source>
</evidence>
<dbReference type="EMBL" id="SSOP01000064">
    <property type="protein sequence ID" value="KAB5592462.1"/>
    <property type="molecule type" value="Genomic_DNA"/>
</dbReference>
<evidence type="ECO:0000256" key="1">
    <source>
        <dbReference type="SAM" id="MobiDB-lite"/>
    </source>
</evidence>
<evidence type="ECO:0000313" key="2">
    <source>
        <dbReference type="EMBL" id="KAB5592462.1"/>
    </source>
</evidence>
<feature type="region of interest" description="Disordered" evidence="1">
    <location>
        <begin position="1"/>
        <end position="26"/>
    </location>
</feature>
<feature type="compositionally biased region" description="Low complexity" evidence="1">
    <location>
        <begin position="496"/>
        <end position="513"/>
    </location>
</feature>